<dbReference type="InterPro" id="IPR050272">
    <property type="entry name" value="Isochorismatase-like_hydrls"/>
</dbReference>
<comment type="pathway">
    <text evidence="1">Siderophore biosynthesis.</text>
</comment>
<evidence type="ECO:0000259" key="8">
    <source>
        <dbReference type="PROSITE" id="PS50075"/>
    </source>
</evidence>
<reference evidence="10" key="1">
    <citation type="submission" date="2018-09" db="EMBL/GenBank/DDBJ databases">
        <authorList>
            <person name="Livingstone P.G."/>
            <person name="Whitworth D.E."/>
        </authorList>
    </citation>
    <scope>NUCLEOTIDE SEQUENCE [LARGE SCALE GENOMIC DNA]</scope>
    <source>
        <strain evidence="10">CA040B</strain>
    </source>
</reference>
<dbReference type="AlphaFoldDB" id="A0A3A8ND24"/>
<proteinExistence type="predicted"/>
<dbReference type="InterPro" id="IPR036736">
    <property type="entry name" value="ACP-like_sf"/>
</dbReference>
<evidence type="ECO:0000256" key="4">
    <source>
        <dbReference type="ARBA" id="ARBA00022553"/>
    </source>
</evidence>
<dbReference type="Pfam" id="PF00857">
    <property type="entry name" value="Isochorismatase"/>
    <property type="match status" value="1"/>
</dbReference>
<feature type="modified residue" description="O-(pantetheine 4'-phosphoryl)serine" evidence="7">
    <location>
        <position position="253"/>
    </location>
</feature>
<dbReference type="PIRSF" id="PIRSF001111">
    <property type="entry name" value="Isochorismatase"/>
    <property type="match status" value="1"/>
</dbReference>
<dbReference type="SUPFAM" id="SSF52499">
    <property type="entry name" value="Isochorismatase-like hydrolases"/>
    <property type="match status" value="1"/>
</dbReference>
<dbReference type="InterPro" id="IPR000868">
    <property type="entry name" value="Isochorismatase-like_dom"/>
</dbReference>
<evidence type="ECO:0000313" key="9">
    <source>
        <dbReference type="EMBL" id="RKH37852.1"/>
    </source>
</evidence>
<dbReference type="OrthoDB" id="9807387at2"/>
<name>A0A3A8ND24_9BACT</name>
<dbReference type="PANTHER" id="PTHR43540:SF3">
    <property type="entry name" value="ENTEROBACTIN SYNTHASE COMPONENT B"/>
    <property type="match status" value="1"/>
</dbReference>
<keyword evidence="5" id="KW-0378">Hydrolase</keyword>
<dbReference type="InterPro" id="IPR036380">
    <property type="entry name" value="Isochorismatase-like_sf"/>
</dbReference>
<protein>
    <recommendedName>
        <fullName evidence="2">isochorismatase</fullName>
        <ecNumber evidence="2">3.3.2.1</ecNumber>
    </recommendedName>
</protein>
<sequence length="304" mass="33325">MALPAIAPYSMPGAEDLPRNKVSWTPDPKRAALLIHDMQRYFVDAFTPGQPPVTELVANIQRLRAHCAKLGIPVVYSAQPEGQTPEQRGLLLDFWGAGVRGGPEEKQKIIDALTPSEGDLFLTKWRYSAFRRTGLMEALAAQGRDQLIICGIYAHIGCLQTASDGFMSEVRPFLVADAVADFSLEKHRLALDYASQLCAVVTSTQQIIDALPLAESTPAVSREQLRADVAELLMESATAIGEDENLLERGMDSIRLMSLVERWRQHGTEVSFVELAEKPTLTDWYSLLAAKQPVEPGAPGARAS</sequence>
<dbReference type="SUPFAM" id="SSF47336">
    <property type="entry name" value="ACP-like"/>
    <property type="match status" value="1"/>
</dbReference>
<keyword evidence="3 7" id="KW-0596">Phosphopantetheine</keyword>
<dbReference type="PRINTS" id="PR01398">
    <property type="entry name" value="ISCHRISMTASE"/>
</dbReference>
<dbReference type="GO" id="GO:0008908">
    <property type="term" value="F:isochorismatase activity"/>
    <property type="evidence" value="ECO:0007669"/>
    <property type="project" value="UniProtKB-EC"/>
</dbReference>
<dbReference type="PANTHER" id="PTHR43540">
    <property type="entry name" value="PEROXYUREIDOACRYLATE/UREIDOACRYLATE AMIDOHYDROLASE-RELATED"/>
    <property type="match status" value="1"/>
</dbReference>
<dbReference type="EMBL" id="RAWG01000219">
    <property type="protein sequence ID" value="RKH37852.1"/>
    <property type="molecule type" value="Genomic_DNA"/>
</dbReference>
<comment type="cofactor">
    <cofactor evidence="7">
        <name>pantetheine 4'-phosphate</name>
        <dbReference type="ChEBI" id="CHEBI:47942"/>
    </cofactor>
    <text evidence="7">Binds 1 phosphopantetheine covalently.</text>
</comment>
<evidence type="ECO:0000256" key="5">
    <source>
        <dbReference type="ARBA" id="ARBA00022801"/>
    </source>
</evidence>
<dbReference type="PROSITE" id="PS50075">
    <property type="entry name" value="CARRIER"/>
    <property type="match status" value="1"/>
</dbReference>
<dbReference type="Gene3D" id="1.10.1200.10">
    <property type="entry name" value="ACP-like"/>
    <property type="match status" value="1"/>
</dbReference>
<gene>
    <name evidence="9" type="ORF">D7X12_28140</name>
</gene>
<dbReference type="Pfam" id="PF00550">
    <property type="entry name" value="PP-binding"/>
    <property type="match status" value="1"/>
</dbReference>
<evidence type="ECO:0000256" key="1">
    <source>
        <dbReference type="ARBA" id="ARBA00004924"/>
    </source>
</evidence>
<evidence type="ECO:0000256" key="2">
    <source>
        <dbReference type="ARBA" id="ARBA00012100"/>
    </source>
</evidence>
<accession>A0A3A8ND24</accession>
<dbReference type="InterPro" id="IPR016291">
    <property type="entry name" value="Isochorismatase"/>
</dbReference>
<evidence type="ECO:0000256" key="3">
    <source>
        <dbReference type="ARBA" id="ARBA00022450"/>
    </source>
</evidence>
<dbReference type="EC" id="3.3.2.1" evidence="2"/>
<dbReference type="Proteomes" id="UP000273405">
    <property type="component" value="Unassembled WGS sequence"/>
</dbReference>
<feature type="domain" description="Carrier" evidence="8">
    <location>
        <begin position="216"/>
        <end position="292"/>
    </location>
</feature>
<dbReference type="InterPro" id="IPR009081">
    <property type="entry name" value="PP-bd_ACP"/>
</dbReference>
<keyword evidence="10" id="KW-1185">Reference proteome</keyword>
<dbReference type="FunFam" id="1.10.1200.10:FF:000021">
    <property type="entry name" value="Isochorismatase"/>
    <property type="match status" value="1"/>
</dbReference>
<evidence type="ECO:0000256" key="7">
    <source>
        <dbReference type="PIRSR" id="PIRSR001111-50"/>
    </source>
</evidence>
<evidence type="ECO:0000256" key="6">
    <source>
        <dbReference type="ARBA" id="ARBA00048590"/>
    </source>
</evidence>
<dbReference type="Gene3D" id="3.40.50.850">
    <property type="entry name" value="Isochorismatase-like"/>
    <property type="match status" value="1"/>
</dbReference>
<organism evidence="9 10">
    <name type="scientific">Corallococcus sicarius</name>
    <dbReference type="NCBI Taxonomy" id="2316726"/>
    <lineage>
        <taxon>Bacteria</taxon>
        <taxon>Pseudomonadati</taxon>
        <taxon>Myxococcota</taxon>
        <taxon>Myxococcia</taxon>
        <taxon>Myxococcales</taxon>
        <taxon>Cystobacterineae</taxon>
        <taxon>Myxococcaceae</taxon>
        <taxon>Corallococcus</taxon>
    </lineage>
</organism>
<keyword evidence="4 7" id="KW-0597">Phosphoprotein</keyword>
<comment type="caution">
    <text evidence="9">The sequence shown here is derived from an EMBL/GenBank/DDBJ whole genome shotgun (WGS) entry which is preliminary data.</text>
</comment>
<evidence type="ECO:0000313" key="10">
    <source>
        <dbReference type="Proteomes" id="UP000273405"/>
    </source>
</evidence>
<dbReference type="RefSeq" id="WP_120628353.1">
    <property type="nucleotide sequence ID" value="NZ_RAWG01000219.1"/>
</dbReference>
<comment type="catalytic activity">
    <reaction evidence="6">
        <text>isochorismate + H2O = (2S,3S)-2,3-dihydroxy-2,3-dihydrobenzoate + pyruvate</text>
        <dbReference type="Rhea" id="RHEA:11112"/>
        <dbReference type="ChEBI" id="CHEBI:15361"/>
        <dbReference type="ChEBI" id="CHEBI:15377"/>
        <dbReference type="ChEBI" id="CHEBI:29780"/>
        <dbReference type="ChEBI" id="CHEBI:58764"/>
        <dbReference type="EC" id="3.3.2.1"/>
    </reaction>
</comment>